<sequence length="170" mass="19985">MGYKVWMLCGIDGCPYHLNIHQGKESERAPHSERVVTRLMDDGHCQLLISDTLKKLSDLNVRATGTVRLNRSGTASEMLTSNKELMKLRRNLYDCSCDGKVYIVRWHDKSVVTVRNGRYVLLLDKLLTVYRPTTRRKKCYWPLNNEYNFYVCMLLDLTDAKFSYRRFYTD</sequence>
<evidence type="ECO:0008006" key="3">
    <source>
        <dbReference type="Google" id="ProtNLM"/>
    </source>
</evidence>
<reference evidence="1 2" key="1">
    <citation type="submission" date="2015-05" db="EMBL/GenBank/DDBJ databases">
        <title>Evolution of Trichinella species and genotypes.</title>
        <authorList>
            <person name="Korhonen P.K."/>
            <person name="Edoardo P."/>
            <person name="Giuseppe L.R."/>
            <person name="Gasser R.B."/>
        </authorList>
    </citation>
    <scope>NUCLEOTIDE SEQUENCE [LARGE SCALE GENOMIC DNA]</scope>
    <source>
        <strain evidence="1">ISS10</strain>
    </source>
</reference>
<accession>A0A0V1LG98</accession>
<dbReference type="EMBL" id="JYDW01000055">
    <property type="protein sequence ID" value="KRZ58537.1"/>
    <property type="molecule type" value="Genomic_DNA"/>
</dbReference>
<protein>
    <recommendedName>
        <fullName evidence="3">PiggyBac transposable element-derived protein 3</fullName>
    </recommendedName>
</protein>
<gene>
    <name evidence="1" type="ORF">T02_9462</name>
</gene>
<evidence type="ECO:0000313" key="1">
    <source>
        <dbReference type="EMBL" id="KRZ58537.1"/>
    </source>
</evidence>
<name>A0A0V1LG98_9BILA</name>
<organism evidence="1 2">
    <name type="scientific">Trichinella nativa</name>
    <dbReference type="NCBI Taxonomy" id="6335"/>
    <lineage>
        <taxon>Eukaryota</taxon>
        <taxon>Metazoa</taxon>
        <taxon>Ecdysozoa</taxon>
        <taxon>Nematoda</taxon>
        <taxon>Enoplea</taxon>
        <taxon>Dorylaimia</taxon>
        <taxon>Trichinellida</taxon>
        <taxon>Trichinellidae</taxon>
        <taxon>Trichinella</taxon>
    </lineage>
</organism>
<proteinExistence type="predicted"/>
<comment type="caution">
    <text evidence="1">The sequence shown here is derived from an EMBL/GenBank/DDBJ whole genome shotgun (WGS) entry which is preliminary data.</text>
</comment>
<evidence type="ECO:0000313" key="2">
    <source>
        <dbReference type="Proteomes" id="UP000054721"/>
    </source>
</evidence>
<keyword evidence="2" id="KW-1185">Reference proteome</keyword>
<dbReference type="STRING" id="6335.A0A0V1LG98"/>
<dbReference type="OrthoDB" id="10057240at2759"/>
<dbReference type="AlphaFoldDB" id="A0A0V1LG98"/>
<dbReference type="Proteomes" id="UP000054721">
    <property type="component" value="Unassembled WGS sequence"/>
</dbReference>